<comment type="caution">
    <text evidence="1">The sequence shown here is derived from an EMBL/GenBank/DDBJ whole genome shotgun (WGS) entry which is preliminary data.</text>
</comment>
<evidence type="ECO:0000313" key="1">
    <source>
        <dbReference type="EMBL" id="KAK4113716.1"/>
    </source>
</evidence>
<dbReference type="AlphaFoldDB" id="A0AAN6TGF9"/>
<dbReference type="RefSeq" id="XP_064671286.1">
    <property type="nucleotide sequence ID" value="XM_064810226.1"/>
</dbReference>
<reference evidence="1" key="1">
    <citation type="journal article" date="2023" name="Mol. Phylogenet. Evol.">
        <title>Genome-scale phylogeny and comparative genomics of the fungal order Sordariales.</title>
        <authorList>
            <person name="Hensen N."/>
            <person name="Bonometti L."/>
            <person name="Westerberg I."/>
            <person name="Brannstrom I.O."/>
            <person name="Guillou S."/>
            <person name="Cros-Aarteil S."/>
            <person name="Calhoun S."/>
            <person name="Haridas S."/>
            <person name="Kuo A."/>
            <person name="Mondo S."/>
            <person name="Pangilinan J."/>
            <person name="Riley R."/>
            <person name="LaButti K."/>
            <person name="Andreopoulos B."/>
            <person name="Lipzen A."/>
            <person name="Chen C."/>
            <person name="Yan M."/>
            <person name="Daum C."/>
            <person name="Ng V."/>
            <person name="Clum A."/>
            <person name="Steindorff A."/>
            <person name="Ohm R.A."/>
            <person name="Martin F."/>
            <person name="Silar P."/>
            <person name="Natvig D.O."/>
            <person name="Lalanne C."/>
            <person name="Gautier V."/>
            <person name="Ament-Velasquez S.L."/>
            <person name="Kruys A."/>
            <person name="Hutchinson M.I."/>
            <person name="Powell A.J."/>
            <person name="Barry K."/>
            <person name="Miller A.N."/>
            <person name="Grigoriev I.V."/>
            <person name="Debuchy R."/>
            <person name="Gladieux P."/>
            <person name="Hiltunen Thoren M."/>
            <person name="Johannesson H."/>
        </authorList>
    </citation>
    <scope>NUCLEOTIDE SEQUENCE</scope>
    <source>
        <strain evidence="1">CBS 508.74</strain>
    </source>
</reference>
<sequence>MATLCRGLDDTASKSGPNYHRMPPHVSIPTFNYVYTVCMCIHYVKKLLFCHLIRRTWRPTAGRELGQWGRSTQAHISMPVSLAAVVSCLGWPLARVPGMTRRGGLFCPYLAGAARNSRWRQFCQNWVAITALTLIFRCLRSNMPSLFACFRATVCIS</sequence>
<dbReference type="Proteomes" id="UP001302812">
    <property type="component" value="Unassembled WGS sequence"/>
</dbReference>
<proteinExistence type="predicted"/>
<gene>
    <name evidence="1" type="ORF">N656DRAFT_594942</name>
</gene>
<keyword evidence="2" id="KW-1185">Reference proteome</keyword>
<protein>
    <submittedName>
        <fullName evidence="1">Uncharacterized protein</fullName>
    </submittedName>
</protein>
<dbReference type="GeneID" id="89934351"/>
<name>A0AAN6TGF9_9PEZI</name>
<accession>A0AAN6TGF9</accession>
<dbReference type="EMBL" id="MU853338">
    <property type="protein sequence ID" value="KAK4113716.1"/>
    <property type="molecule type" value="Genomic_DNA"/>
</dbReference>
<organism evidence="1 2">
    <name type="scientific">Canariomyces notabilis</name>
    <dbReference type="NCBI Taxonomy" id="2074819"/>
    <lineage>
        <taxon>Eukaryota</taxon>
        <taxon>Fungi</taxon>
        <taxon>Dikarya</taxon>
        <taxon>Ascomycota</taxon>
        <taxon>Pezizomycotina</taxon>
        <taxon>Sordariomycetes</taxon>
        <taxon>Sordariomycetidae</taxon>
        <taxon>Sordariales</taxon>
        <taxon>Chaetomiaceae</taxon>
        <taxon>Canariomyces</taxon>
    </lineage>
</organism>
<reference evidence="1" key="2">
    <citation type="submission" date="2023-05" db="EMBL/GenBank/DDBJ databases">
        <authorList>
            <consortium name="Lawrence Berkeley National Laboratory"/>
            <person name="Steindorff A."/>
            <person name="Hensen N."/>
            <person name="Bonometti L."/>
            <person name="Westerberg I."/>
            <person name="Brannstrom I.O."/>
            <person name="Guillou S."/>
            <person name="Cros-Aarteil S."/>
            <person name="Calhoun S."/>
            <person name="Haridas S."/>
            <person name="Kuo A."/>
            <person name="Mondo S."/>
            <person name="Pangilinan J."/>
            <person name="Riley R."/>
            <person name="Labutti K."/>
            <person name="Andreopoulos B."/>
            <person name="Lipzen A."/>
            <person name="Chen C."/>
            <person name="Yanf M."/>
            <person name="Daum C."/>
            <person name="Ng V."/>
            <person name="Clum A."/>
            <person name="Ohm R."/>
            <person name="Martin F."/>
            <person name="Silar P."/>
            <person name="Natvig D."/>
            <person name="Lalanne C."/>
            <person name="Gautier V."/>
            <person name="Ament-Velasquez S.L."/>
            <person name="Kruys A."/>
            <person name="Hutchinson M.I."/>
            <person name="Powell A.J."/>
            <person name="Barry K."/>
            <person name="Miller A.N."/>
            <person name="Grigoriev I.V."/>
            <person name="Debuchy R."/>
            <person name="Gladieux P."/>
            <person name="Thoren M.H."/>
            <person name="Johannesson H."/>
        </authorList>
    </citation>
    <scope>NUCLEOTIDE SEQUENCE</scope>
    <source>
        <strain evidence="1">CBS 508.74</strain>
    </source>
</reference>
<evidence type="ECO:0000313" key="2">
    <source>
        <dbReference type="Proteomes" id="UP001302812"/>
    </source>
</evidence>